<accession>A0A6N9H5Y8</accession>
<protein>
    <submittedName>
        <fullName evidence="1">Uncharacterized protein</fullName>
    </submittedName>
</protein>
<evidence type="ECO:0000313" key="1">
    <source>
        <dbReference type="EMBL" id="MYM19022.1"/>
    </source>
</evidence>
<keyword evidence="2" id="KW-1185">Reference proteome</keyword>
<dbReference type="Proteomes" id="UP000469215">
    <property type="component" value="Unassembled WGS sequence"/>
</dbReference>
<reference evidence="1 2" key="1">
    <citation type="submission" date="2020-01" db="EMBL/GenBank/DDBJ databases">
        <authorList>
            <person name="Deng T."/>
        </authorList>
    </citation>
    <scope>NUCLEOTIDE SEQUENCE [LARGE SCALE GENOMIC DNA]</scope>
    <source>
        <strain evidence="1 2">5221</strain>
    </source>
</reference>
<comment type="caution">
    <text evidence="1">The sequence shown here is derived from an EMBL/GenBank/DDBJ whole genome shotgun (WGS) entry which is preliminary data.</text>
</comment>
<name>A0A6N9H5Y8_9MICO</name>
<proteinExistence type="predicted"/>
<dbReference type="EMBL" id="WWEQ01000008">
    <property type="protein sequence ID" value="MYM19022.1"/>
    <property type="molecule type" value="Genomic_DNA"/>
</dbReference>
<dbReference type="AlphaFoldDB" id="A0A6N9H5Y8"/>
<dbReference type="RefSeq" id="WP_160952460.1">
    <property type="nucleotide sequence ID" value="NZ_WWEQ01000008.1"/>
</dbReference>
<gene>
    <name evidence="1" type="ORF">GSY69_03265</name>
</gene>
<evidence type="ECO:0000313" key="2">
    <source>
        <dbReference type="Proteomes" id="UP000469215"/>
    </source>
</evidence>
<sequence>MITLSHEQKQLICLALEDYASGLPPRLSPSDAAEARHIARLIMQADRVLVER</sequence>
<organism evidence="1 2">
    <name type="scientific">Brevibacterium rongguiense</name>
    <dbReference type="NCBI Taxonomy" id="2695267"/>
    <lineage>
        <taxon>Bacteria</taxon>
        <taxon>Bacillati</taxon>
        <taxon>Actinomycetota</taxon>
        <taxon>Actinomycetes</taxon>
        <taxon>Micrococcales</taxon>
        <taxon>Brevibacteriaceae</taxon>
        <taxon>Brevibacterium</taxon>
    </lineage>
</organism>